<dbReference type="Proteomes" id="UP000326198">
    <property type="component" value="Unassembled WGS sequence"/>
</dbReference>
<keyword evidence="3" id="KW-0812">Transmembrane</keyword>
<dbReference type="Gene3D" id="3.40.50.720">
    <property type="entry name" value="NAD(P)-binding Rossmann-like Domain"/>
    <property type="match status" value="1"/>
</dbReference>
<dbReference type="EMBL" id="ML736255">
    <property type="protein sequence ID" value="KAE8375687.1"/>
    <property type="molecule type" value="Genomic_DNA"/>
</dbReference>
<dbReference type="CDD" id="cd05339">
    <property type="entry name" value="17beta-HSDXI-like_SDR_c"/>
    <property type="match status" value="1"/>
</dbReference>
<keyword evidence="4" id="KW-0521">NADP</keyword>
<proteinExistence type="inferred from homology"/>
<reference evidence="13 14" key="1">
    <citation type="submission" date="2019-04" db="EMBL/GenBank/DDBJ databases">
        <title>Friends and foes A comparative genomics studyof 23 Aspergillus species from section Flavi.</title>
        <authorList>
            <consortium name="DOE Joint Genome Institute"/>
            <person name="Kjaerbolling I."/>
            <person name="Vesth T."/>
            <person name="Frisvad J.C."/>
            <person name="Nybo J.L."/>
            <person name="Theobald S."/>
            <person name="Kildgaard S."/>
            <person name="Isbrandt T."/>
            <person name="Kuo A."/>
            <person name="Sato A."/>
            <person name="Lyhne E.K."/>
            <person name="Kogle M.E."/>
            <person name="Wiebenga A."/>
            <person name="Kun R.S."/>
            <person name="Lubbers R.J."/>
            <person name="Makela M.R."/>
            <person name="Barry K."/>
            <person name="Chovatia M."/>
            <person name="Clum A."/>
            <person name="Daum C."/>
            <person name="Haridas S."/>
            <person name="He G."/>
            <person name="LaButti K."/>
            <person name="Lipzen A."/>
            <person name="Mondo S."/>
            <person name="Riley R."/>
            <person name="Salamov A."/>
            <person name="Simmons B.A."/>
            <person name="Magnuson J.K."/>
            <person name="Henrissat B."/>
            <person name="Mortensen U.H."/>
            <person name="Larsen T.O."/>
            <person name="Devries R.P."/>
            <person name="Grigoriev I.V."/>
            <person name="Machida M."/>
            <person name="Baker S.E."/>
            <person name="Andersen M.R."/>
        </authorList>
    </citation>
    <scope>NUCLEOTIDE SEQUENCE [LARGE SCALE GENOMIC DNA]</scope>
    <source>
        <strain evidence="13 14">IBT 29228</strain>
    </source>
</reference>
<evidence type="ECO:0000256" key="2">
    <source>
        <dbReference type="ARBA" id="ARBA00006484"/>
    </source>
</evidence>
<dbReference type="InterPro" id="IPR036291">
    <property type="entry name" value="NAD(P)-bd_dom_sf"/>
</dbReference>
<comment type="subcellular location">
    <subcellularLocation>
        <location evidence="1">Membrane</location>
        <topology evidence="1">Multi-pass membrane protein</topology>
    </subcellularLocation>
</comment>
<evidence type="ECO:0000256" key="4">
    <source>
        <dbReference type="ARBA" id="ARBA00022857"/>
    </source>
</evidence>
<evidence type="ECO:0000256" key="3">
    <source>
        <dbReference type="ARBA" id="ARBA00022692"/>
    </source>
</evidence>
<dbReference type="AlphaFoldDB" id="A0A5N7B0Q2"/>
<organism evidence="13 14">
    <name type="scientific">Aspergillus bertholletiae</name>
    <dbReference type="NCBI Taxonomy" id="1226010"/>
    <lineage>
        <taxon>Eukaryota</taxon>
        <taxon>Fungi</taxon>
        <taxon>Dikarya</taxon>
        <taxon>Ascomycota</taxon>
        <taxon>Pezizomycotina</taxon>
        <taxon>Eurotiomycetes</taxon>
        <taxon>Eurotiomycetidae</taxon>
        <taxon>Eurotiales</taxon>
        <taxon>Aspergillaceae</taxon>
        <taxon>Aspergillus</taxon>
        <taxon>Aspergillus subgen. Circumdati</taxon>
    </lineage>
</organism>
<accession>A0A5N7B0Q2</accession>
<protein>
    <recommendedName>
        <fullName evidence="10">Short-chain dehydrogenase/reductase 3</fullName>
    </recommendedName>
    <alternativeName>
        <fullName evidence="11">Retinal short-chain dehydrogenase/reductase 1</fullName>
    </alternativeName>
</protein>
<evidence type="ECO:0000256" key="5">
    <source>
        <dbReference type="ARBA" id="ARBA00022989"/>
    </source>
</evidence>
<keyword evidence="14" id="KW-1185">Reference proteome</keyword>
<keyword evidence="5" id="KW-1133">Transmembrane helix</keyword>
<evidence type="ECO:0000256" key="1">
    <source>
        <dbReference type="ARBA" id="ARBA00004141"/>
    </source>
</evidence>
<dbReference type="GO" id="GO:0016020">
    <property type="term" value="C:membrane"/>
    <property type="evidence" value="ECO:0007669"/>
    <property type="project" value="UniProtKB-SubCell"/>
</dbReference>
<evidence type="ECO:0000256" key="9">
    <source>
        <dbReference type="ARBA" id="ARBA00059620"/>
    </source>
</evidence>
<dbReference type="Pfam" id="PF00106">
    <property type="entry name" value="adh_short"/>
    <property type="match status" value="1"/>
</dbReference>
<dbReference type="OrthoDB" id="10253736at2759"/>
<evidence type="ECO:0000256" key="10">
    <source>
        <dbReference type="ARBA" id="ARBA00068717"/>
    </source>
</evidence>
<evidence type="ECO:0000256" key="7">
    <source>
        <dbReference type="ARBA" id="ARBA00023098"/>
    </source>
</evidence>
<keyword evidence="8" id="KW-0472">Membrane</keyword>
<name>A0A5N7B0Q2_9EURO</name>
<evidence type="ECO:0000313" key="13">
    <source>
        <dbReference type="EMBL" id="KAE8375687.1"/>
    </source>
</evidence>
<evidence type="ECO:0000256" key="12">
    <source>
        <dbReference type="RuleBase" id="RU000363"/>
    </source>
</evidence>
<dbReference type="PANTHER" id="PTHR24322">
    <property type="entry name" value="PKSB"/>
    <property type="match status" value="1"/>
</dbReference>
<dbReference type="PRINTS" id="PR00081">
    <property type="entry name" value="GDHRDH"/>
</dbReference>
<evidence type="ECO:0000256" key="8">
    <source>
        <dbReference type="ARBA" id="ARBA00023136"/>
    </source>
</evidence>
<dbReference type="FunFam" id="3.40.50.720:FF:000131">
    <property type="entry name" value="Short-chain dehydrogenase/reductase 3"/>
    <property type="match status" value="1"/>
</dbReference>
<evidence type="ECO:0000256" key="11">
    <source>
        <dbReference type="ARBA" id="ARBA00082544"/>
    </source>
</evidence>
<dbReference type="PANTHER" id="PTHR24322:SF736">
    <property type="entry name" value="RETINOL DEHYDROGENASE 10"/>
    <property type="match status" value="1"/>
</dbReference>
<evidence type="ECO:0000313" key="14">
    <source>
        <dbReference type="Proteomes" id="UP000326198"/>
    </source>
</evidence>
<dbReference type="GO" id="GO:0052650">
    <property type="term" value="F:all-trans-retinol dehydrogenase (NADP+) activity"/>
    <property type="evidence" value="ECO:0007669"/>
    <property type="project" value="UniProtKB-ARBA"/>
</dbReference>
<sequence length="350" mass="39216">MAYQIMNTSANHLFQVCLDKAQSLFSQLPPNIRDYLSRPFVRKAITFIAAIQLLRGVNRYLSQRAQNNWVSVRPWNASTELVLLTGGSSGIGKQIMQDLSRLNVKTIIFDIQEPKFPLPSNVFFYKVDLTSSAAIKEAATNVRRDHGHPTILINNAGVGFGGTILDEPEDKIRLTVEVNALSHFWTVKEFLPSMIKNDHGHIVSIASLASFVALGEMADYSCSKAGALAFHESLTQEIKHWYGSKRVRTSIIHPLWVQTPMINAIAQDRSQFRQPIMTPDKVSQAVVKQLISGNGGQVVVPSSHGFTAMIRGLPNWIQERLRDHSSQNFVRLRRLEQELQGSEGQQRAMT</sequence>
<dbReference type="PRINTS" id="PR00080">
    <property type="entry name" value="SDRFAMILY"/>
</dbReference>
<comment type="function">
    <text evidence="9">Catalyzes the reduction of all-trans-retinal to all-trans-retinol in the presence of NADPH.</text>
</comment>
<dbReference type="InterPro" id="IPR002347">
    <property type="entry name" value="SDR_fam"/>
</dbReference>
<keyword evidence="6" id="KW-0560">Oxidoreductase</keyword>
<dbReference type="SUPFAM" id="SSF51735">
    <property type="entry name" value="NAD(P)-binding Rossmann-fold domains"/>
    <property type="match status" value="1"/>
</dbReference>
<keyword evidence="7" id="KW-0443">Lipid metabolism</keyword>
<evidence type="ECO:0000256" key="6">
    <source>
        <dbReference type="ARBA" id="ARBA00023002"/>
    </source>
</evidence>
<comment type="similarity">
    <text evidence="2 12">Belongs to the short-chain dehydrogenases/reductases (SDR) family.</text>
</comment>
<gene>
    <name evidence="13" type="ORF">BDV26DRAFT_294802</name>
</gene>